<evidence type="ECO:0000256" key="3">
    <source>
        <dbReference type="ARBA" id="ARBA00004496"/>
    </source>
</evidence>
<evidence type="ECO:0000256" key="9">
    <source>
        <dbReference type="ARBA" id="ARBA00022723"/>
    </source>
</evidence>
<dbReference type="RefSeq" id="XP_020905590.1">
    <property type="nucleotide sequence ID" value="XM_021049931.2"/>
</dbReference>
<evidence type="ECO:0000256" key="11">
    <source>
        <dbReference type="ARBA" id="ARBA00022837"/>
    </source>
</evidence>
<evidence type="ECO:0000259" key="17">
    <source>
        <dbReference type="PROSITE" id="PS50222"/>
    </source>
</evidence>
<keyword evidence="9" id="KW-0479">Metal-binding</keyword>
<evidence type="ECO:0000256" key="16">
    <source>
        <dbReference type="ARBA" id="ARBA00038164"/>
    </source>
</evidence>
<keyword evidence="14" id="KW-0539">Nucleus</keyword>
<dbReference type="PROSITE" id="PS50222">
    <property type="entry name" value="EF_HAND_2"/>
    <property type="match status" value="1"/>
</dbReference>
<keyword evidence="7" id="KW-0597">Phosphoprotein</keyword>
<evidence type="ECO:0000256" key="14">
    <source>
        <dbReference type="ARBA" id="ARBA00023242"/>
    </source>
</evidence>
<keyword evidence="11" id="KW-0106">Calcium</keyword>
<name>A0A913XJ22_EXADI</name>
<dbReference type="Gene3D" id="1.10.238.10">
    <property type="entry name" value="EF-hand"/>
    <property type="match status" value="1"/>
</dbReference>
<organism evidence="18 19">
    <name type="scientific">Exaiptasia diaphana</name>
    <name type="common">Tropical sea anemone</name>
    <name type="synonym">Aiptasia pulchella</name>
    <dbReference type="NCBI Taxonomy" id="2652724"/>
    <lineage>
        <taxon>Eukaryota</taxon>
        <taxon>Metazoa</taxon>
        <taxon>Cnidaria</taxon>
        <taxon>Anthozoa</taxon>
        <taxon>Hexacorallia</taxon>
        <taxon>Actiniaria</taxon>
        <taxon>Aiptasiidae</taxon>
        <taxon>Exaiptasia</taxon>
    </lineage>
</organism>
<evidence type="ECO:0000256" key="13">
    <source>
        <dbReference type="ARBA" id="ARBA00023136"/>
    </source>
</evidence>
<dbReference type="Proteomes" id="UP000887567">
    <property type="component" value="Unplaced"/>
</dbReference>
<evidence type="ECO:0000256" key="12">
    <source>
        <dbReference type="ARBA" id="ARBA00022927"/>
    </source>
</evidence>
<dbReference type="SMART" id="SM00054">
    <property type="entry name" value="EFh"/>
    <property type="match status" value="1"/>
</dbReference>
<dbReference type="GeneID" id="110243793"/>
<evidence type="ECO:0000313" key="18">
    <source>
        <dbReference type="EnsemblMetazoa" id="XP_020905590.1"/>
    </source>
</evidence>
<evidence type="ECO:0000256" key="5">
    <source>
        <dbReference type="ARBA" id="ARBA00022475"/>
    </source>
</evidence>
<sequence length="193" mass="21946">MGLKSSTLLQEEDIEEIQRETGFSPKQITRLYSRFLSLDKGNQGTLSREDFLRIPELAINPLGDRIVDAFFMHDNNADEFVECNFKQFVKTLAHFRPYDPNTPNLLNSRDEKLKFTFRIYDIDSDGKVSKDDLLSILHMMVGVSISDEQLGAIAERALTDAGCENGEAICFDVLKKVMKDVDLNAKMSIRFLA</sequence>
<protein>
    <recommendedName>
        <fullName evidence="17">EF-hand domain-containing protein</fullName>
    </recommendedName>
</protein>
<dbReference type="EnsemblMetazoa" id="XM_021049931.2">
    <property type="protein sequence ID" value="XP_020905590.1"/>
    <property type="gene ID" value="LOC110243793"/>
</dbReference>
<comment type="similarity">
    <text evidence="16">Belongs to the calcineurin regulatory subunit family. CHP subfamily.</text>
</comment>
<keyword evidence="15" id="KW-0449">Lipoprotein</keyword>
<keyword evidence="5" id="KW-1003">Cell membrane</keyword>
<evidence type="ECO:0000256" key="4">
    <source>
        <dbReference type="ARBA" id="ARBA00022448"/>
    </source>
</evidence>
<evidence type="ECO:0000256" key="6">
    <source>
        <dbReference type="ARBA" id="ARBA00022490"/>
    </source>
</evidence>
<dbReference type="InterPro" id="IPR011992">
    <property type="entry name" value="EF-hand-dom_pair"/>
</dbReference>
<keyword evidence="12" id="KW-0653">Protein transport</keyword>
<dbReference type="OrthoDB" id="191686at2759"/>
<dbReference type="GO" id="GO:0005509">
    <property type="term" value="F:calcium ion binding"/>
    <property type="evidence" value="ECO:0007669"/>
    <property type="project" value="InterPro"/>
</dbReference>
<dbReference type="InterPro" id="IPR051875">
    <property type="entry name" value="Calcineurin_B_homologous"/>
</dbReference>
<evidence type="ECO:0000313" key="19">
    <source>
        <dbReference type="Proteomes" id="UP000887567"/>
    </source>
</evidence>
<proteinExistence type="inferred from homology"/>
<dbReference type="InterPro" id="IPR018247">
    <property type="entry name" value="EF_Hand_1_Ca_BS"/>
</dbReference>
<dbReference type="PROSITE" id="PS00018">
    <property type="entry name" value="EF_HAND_1"/>
    <property type="match status" value="1"/>
</dbReference>
<dbReference type="PANTHER" id="PTHR46002">
    <property type="entry name" value="EG:114D9.1 PROTEIN-RELATED"/>
    <property type="match status" value="1"/>
</dbReference>
<dbReference type="InterPro" id="IPR002048">
    <property type="entry name" value="EF_hand_dom"/>
</dbReference>
<dbReference type="GO" id="GO:0005634">
    <property type="term" value="C:nucleus"/>
    <property type="evidence" value="ECO:0007669"/>
    <property type="project" value="UniProtKB-SubCell"/>
</dbReference>
<feature type="domain" description="EF-hand" evidence="17">
    <location>
        <begin position="108"/>
        <end position="143"/>
    </location>
</feature>
<keyword evidence="19" id="KW-1185">Reference proteome</keyword>
<reference evidence="18" key="1">
    <citation type="submission" date="2022-11" db="UniProtKB">
        <authorList>
            <consortium name="EnsemblMetazoa"/>
        </authorList>
    </citation>
    <scope>IDENTIFICATION</scope>
</reference>
<comment type="subcellular location">
    <subcellularLocation>
        <location evidence="2">Cell membrane</location>
    </subcellularLocation>
    <subcellularLocation>
        <location evidence="3">Cytoplasm</location>
    </subcellularLocation>
    <subcellularLocation>
        <location evidence="1">Nucleus</location>
    </subcellularLocation>
</comment>
<dbReference type="GO" id="GO:0005886">
    <property type="term" value="C:plasma membrane"/>
    <property type="evidence" value="ECO:0007669"/>
    <property type="project" value="UniProtKB-SubCell"/>
</dbReference>
<evidence type="ECO:0000256" key="7">
    <source>
        <dbReference type="ARBA" id="ARBA00022553"/>
    </source>
</evidence>
<evidence type="ECO:0000256" key="1">
    <source>
        <dbReference type="ARBA" id="ARBA00004123"/>
    </source>
</evidence>
<evidence type="ECO:0000256" key="2">
    <source>
        <dbReference type="ARBA" id="ARBA00004236"/>
    </source>
</evidence>
<evidence type="ECO:0000256" key="15">
    <source>
        <dbReference type="ARBA" id="ARBA00023288"/>
    </source>
</evidence>
<dbReference type="GO" id="GO:0005737">
    <property type="term" value="C:cytoplasm"/>
    <property type="evidence" value="ECO:0007669"/>
    <property type="project" value="UniProtKB-SubCell"/>
</dbReference>
<dbReference type="SUPFAM" id="SSF47473">
    <property type="entry name" value="EF-hand"/>
    <property type="match status" value="1"/>
</dbReference>
<accession>A0A913XJ22</accession>
<keyword evidence="13" id="KW-0472">Membrane</keyword>
<dbReference type="OMA" id="LKFAFRM"/>
<evidence type="ECO:0000256" key="8">
    <source>
        <dbReference type="ARBA" id="ARBA00022707"/>
    </source>
</evidence>
<dbReference type="GO" id="GO:0015031">
    <property type="term" value="P:protein transport"/>
    <property type="evidence" value="ECO:0007669"/>
    <property type="project" value="UniProtKB-KW"/>
</dbReference>
<dbReference type="AlphaFoldDB" id="A0A913XJ22"/>
<keyword evidence="4" id="KW-0813">Transport</keyword>
<keyword evidence="6" id="KW-0963">Cytoplasm</keyword>
<keyword evidence="10" id="KW-0677">Repeat</keyword>
<keyword evidence="8" id="KW-0519">Myristate</keyword>
<evidence type="ECO:0000256" key="10">
    <source>
        <dbReference type="ARBA" id="ARBA00022737"/>
    </source>
</evidence>
<dbReference type="KEGG" id="epa:110243793"/>